<sequence length="349" mass="40636">ALVDRGDLVDCAANIDYELNIDIDKKLHDIGVRFFKLPFSRNPFNIENIKAFKMLIKIQQEENYDIVHLHTPIASAYGRLLKIKFPNLRIIYTAHGFHFYKGASLINWAIYYPIEKFMARFTDDIITMNFEDYEIAKRFKFKNIHKLNGVGIDLKKYNLNNFNKNEVRTELGLKDEDFVILMIAEVNKNKNHKQMVDAIDILRNKGIKNIKVICAGDGVIFNEVCNYIKEKKLVDNIKMMGFRTDINKLIVACDIGILMSYREGLPRNIMELMACGKPVIGTNIRGIRDLIKNDVNGYLVRVNDIQDTSNKIERLYINKNEVKRMSLKSMEYIKEYSINKVIDSLKKVY</sequence>
<dbReference type="Gene3D" id="3.40.50.2000">
    <property type="entry name" value="Glycogen Phosphorylase B"/>
    <property type="match status" value="2"/>
</dbReference>
<evidence type="ECO:0000313" key="3">
    <source>
        <dbReference type="EMBL" id="RQN21325.1"/>
    </source>
</evidence>
<comment type="caution">
    <text evidence="3">The sequence shown here is derived from an EMBL/GenBank/DDBJ whole genome shotgun (WGS) entry which is preliminary data.</text>
</comment>
<evidence type="ECO:0000259" key="1">
    <source>
        <dbReference type="Pfam" id="PF00534"/>
    </source>
</evidence>
<feature type="non-terminal residue" evidence="3">
    <location>
        <position position="1"/>
    </location>
</feature>
<organism evidence="3 4">
    <name type="scientific">Clostridium perfringens</name>
    <dbReference type="NCBI Taxonomy" id="1502"/>
    <lineage>
        <taxon>Bacteria</taxon>
        <taxon>Bacillati</taxon>
        <taxon>Bacillota</taxon>
        <taxon>Clostridia</taxon>
        <taxon>Eubacteriales</taxon>
        <taxon>Clostridiaceae</taxon>
        <taxon>Clostridium</taxon>
    </lineage>
</organism>
<dbReference type="GO" id="GO:0016757">
    <property type="term" value="F:glycosyltransferase activity"/>
    <property type="evidence" value="ECO:0007669"/>
    <property type="project" value="InterPro"/>
</dbReference>
<dbReference type="InterPro" id="IPR028098">
    <property type="entry name" value="Glyco_trans_4-like_N"/>
</dbReference>
<evidence type="ECO:0000259" key="2">
    <source>
        <dbReference type="Pfam" id="PF13439"/>
    </source>
</evidence>
<dbReference type="InterPro" id="IPR001296">
    <property type="entry name" value="Glyco_trans_1"/>
</dbReference>
<feature type="domain" description="Glycosyl transferase family 1" evidence="1">
    <location>
        <begin position="164"/>
        <end position="326"/>
    </location>
</feature>
<proteinExistence type="predicted"/>
<dbReference type="PANTHER" id="PTHR12526">
    <property type="entry name" value="GLYCOSYLTRANSFERASE"/>
    <property type="match status" value="1"/>
</dbReference>
<evidence type="ECO:0000313" key="4">
    <source>
        <dbReference type="Proteomes" id="UP000273641"/>
    </source>
</evidence>
<gene>
    <name evidence="3" type="ORF">EHZ11_16120</name>
</gene>
<dbReference type="SUPFAM" id="SSF53756">
    <property type="entry name" value="UDP-Glycosyltransferase/glycogen phosphorylase"/>
    <property type="match status" value="1"/>
</dbReference>
<name>A0AAE8K5Z3_CLOPF</name>
<dbReference type="RefSeq" id="WP_148087225.1">
    <property type="nucleotide sequence ID" value="NZ_JASNJJ010000090.1"/>
</dbReference>
<dbReference type="CDD" id="cd03808">
    <property type="entry name" value="GT4_CapM-like"/>
    <property type="match status" value="1"/>
</dbReference>
<dbReference type="Pfam" id="PF00534">
    <property type="entry name" value="Glycos_transf_1"/>
    <property type="match status" value="1"/>
</dbReference>
<reference evidence="3 4" key="1">
    <citation type="submission" date="2018-11" db="EMBL/GenBank/DDBJ databases">
        <title>Draft genome sequences of potential pathogenic Clostridium perfringens from environmental surface water in the North West Province, South Africa.</title>
        <authorList>
            <person name="Fourie J.C.J."/>
            <person name="Sanko T.J."/>
            <person name="Bezuidenhout C."/>
            <person name="Mienie C."/>
            <person name="Adeleke R."/>
        </authorList>
    </citation>
    <scope>NUCLEOTIDE SEQUENCE [LARGE SCALE GENOMIC DNA]</scope>
    <source>
        <strain evidence="3 4">SC4-C13</strain>
    </source>
</reference>
<dbReference type="Proteomes" id="UP000273641">
    <property type="component" value="Unassembled WGS sequence"/>
</dbReference>
<feature type="domain" description="Glycosyltransferase subfamily 4-like N-terminal" evidence="2">
    <location>
        <begin position="29"/>
        <end position="128"/>
    </location>
</feature>
<dbReference type="Pfam" id="PF13439">
    <property type="entry name" value="Glyco_transf_4"/>
    <property type="match status" value="1"/>
</dbReference>
<dbReference type="AlphaFoldDB" id="A0AAE8K5Z3"/>
<accession>A0AAE8K5Z3</accession>
<protein>
    <submittedName>
        <fullName evidence="3">Glycosyltransferase family 1 protein</fullName>
    </submittedName>
</protein>
<dbReference type="EMBL" id="RQNR01000079">
    <property type="protein sequence ID" value="RQN21325.1"/>
    <property type="molecule type" value="Genomic_DNA"/>
</dbReference>
<dbReference type="PANTHER" id="PTHR12526:SF630">
    <property type="entry name" value="GLYCOSYLTRANSFERASE"/>
    <property type="match status" value="1"/>
</dbReference>